<dbReference type="EMBL" id="CP072943">
    <property type="protein sequence ID" value="QTX31361.1"/>
    <property type="molecule type" value="Genomic_DNA"/>
</dbReference>
<gene>
    <name evidence="3" type="ORF">KAR29_08185</name>
</gene>
<evidence type="ECO:0000256" key="1">
    <source>
        <dbReference type="SAM" id="SignalP"/>
    </source>
</evidence>
<organism evidence="3 4">
    <name type="scientific">Aminithiophilus ramosus</name>
    <dbReference type="NCBI Taxonomy" id="3029084"/>
    <lineage>
        <taxon>Bacteria</taxon>
        <taxon>Thermotogati</taxon>
        <taxon>Synergistota</taxon>
        <taxon>Synergistia</taxon>
        <taxon>Synergistales</taxon>
        <taxon>Aminithiophilaceae</taxon>
        <taxon>Aminithiophilus</taxon>
    </lineage>
</organism>
<dbReference type="RefSeq" id="WP_274372515.1">
    <property type="nucleotide sequence ID" value="NZ_CP072943.1"/>
</dbReference>
<feature type="domain" description="PDZ" evidence="2">
    <location>
        <begin position="154"/>
        <end position="199"/>
    </location>
</feature>
<dbReference type="Pfam" id="PF17820">
    <property type="entry name" value="PDZ_6"/>
    <property type="match status" value="1"/>
</dbReference>
<dbReference type="KEGG" id="aram:KAR29_08185"/>
<keyword evidence="1" id="KW-0732">Signal</keyword>
<keyword evidence="4" id="KW-1185">Reference proteome</keyword>
<sequence length="236" mass="25609">MKRVLSIPTAAALFFLVTGTAFAANLFTTTIRGVPTAKVQDVILEVMTAQNFTIDEVDPYKVVVAKNFGDGFWVASQFCKVKFNLLEREGDVKLMVSQVDIIQGQIAVQRSVDHLIPFIREIRHRLDGTPPDRIANETVGGAATEPTAPAEKALGLRLGEKTAEGHVVIDGVEGDSMASEAGLAAGDVVLEVNGRSTKDFDVIGLRNYLENRAAQKSSVFLVYSRDGRSEMVTLKN</sequence>
<name>A0A9Q7EXV7_9BACT</name>
<dbReference type="SUPFAM" id="SSF50156">
    <property type="entry name" value="PDZ domain-like"/>
    <property type="match status" value="1"/>
</dbReference>
<dbReference type="InterPro" id="IPR036034">
    <property type="entry name" value="PDZ_sf"/>
</dbReference>
<evidence type="ECO:0000259" key="2">
    <source>
        <dbReference type="PROSITE" id="PS50106"/>
    </source>
</evidence>
<evidence type="ECO:0000313" key="4">
    <source>
        <dbReference type="Proteomes" id="UP000671879"/>
    </source>
</evidence>
<dbReference type="PROSITE" id="PS50106">
    <property type="entry name" value="PDZ"/>
    <property type="match status" value="1"/>
</dbReference>
<dbReference type="AlphaFoldDB" id="A0A9Q7EXV7"/>
<feature type="chain" id="PRO_5040466342" evidence="1">
    <location>
        <begin position="24"/>
        <end position="236"/>
    </location>
</feature>
<dbReference type="Proteomes" id="UP000671879">
    <property type="component" value="Chromosome"/>
</dbReference>
<dbReference type="InterPro" id="IPR041489">
    <property type="entry name" value="PDZ_6"/>
</dbReference>
<dbReference type="SMART" id="SM00228">
    <property type="entry name" value="PDZ"/>
    <property type="match status" value="1"/>
</dbReference>
<reference evidence="4" key="1">
    <citation type="submission" date="2021-04" db="EMBL/GenBank/DDBJ databases">
        <title>A novel Synergistetes isolate from a pyrite-forming mixed culture.</title>
        <authorList>
            <person name="Bunk B."/>
            <person name="Sproer C."/>
            <person name="Spring S."/>
            <person name="Pester M."/>
        </authorList>
    </citation>
    <scope>NUCLEOTIDE SEQUENCE [LARGE SCALE GENOMIC DNA]</scope>
    <source>
        <strain evidence="4">J.5.4.2-T.3.5.2</strain>
    </source>
</reference>
<protein>
    <submittedName>
        <fullName evidence="3">PDZ domain-containing protein</fullName>
    </submittedName>
</protein>
<accession>A0A9Q7EXV7</accession>
<dbReference type="InterPro" id="IPR001478">
    <property type="entry name" value="PDZ"/>
</dbReference>
<proteinExistence type="predicted"/>
<feature type="signal peptide" evidence="1">
    <location>
        <begin position="1"/>
        <end position="23"/>
    </location>
</feature>
<dbReference type="Gene3D" id="2.30.42.10">
    <property type="match status" value="1"/>
</dbReference>
<evidence type="ECO:0000313" key="3">
    <source>
        <dbReference type="EMBL" id="QTX31361.1"/>
    </source>
</evidence>